<dbReference type="CDD" id="cd04301">
    <property type="entry name" value="NAT_SF"/>
    <property type="match status" value="1"/>
</dbReference>
<dbReference type="Pfam" id="PF08445">
    <property type="entry name" value="FR47"/>
    <property type="match status" value="1"/>
</dbReference>
<accession>A0ABN0Y2N4</accession>
<sequence>MSHPLDRPVLSALRGARQASLAITTGAAMRFQPGYAAFAVCPDPTPQALADLAQLDMPEGVLITVEAEVQPVPQGLVSVKAAVLAQMVLSAPAQFSKTGIAVEPLGEADAADMLALATLTEPGPFYAMTHRLGDFVGVRHDGRLLAMAGERMKPDGFTEVSGVCVHPDARSRGYAGALIKVVTDRILARGEQAFLHSYADNAGAMGLYRALGFVERARVNMQVLAKPEVSA</sequence>
<dbReference type="Gene3D" id="3.40.630.30">
    <property type="match status" value="1"/>
</dbReference>
<feature type="domain" description="N-acetyltransferase" evidence="1">
    <location>
        <begin position="100"/>
        <end position="231"/>
    </location>
</feature>
<dbReference type="RefSeq" id="WP_243862710.1">
    <property type="nucleotide sequence ID" value="NZ_BAAAEJ010000003.1"/>
</dbReference>
<dbReference type="InterPro" id="IPR016181">
    <property type="entry name" value="Acyl_CoA_acyltransferase"/>
</dbReference>
<evidence type="ECO:0000259" key="1">
    <source>
        <dbReference type="PROSITE" id="PS51186"/>
    </source>
</evidence>
<organism evidence="2 3">
    <name type="scientific">Brevundimonas terrae</name>
    <dbReference type="NCBI Taxonomy" id="363631"/>
    <lineage>
        <taxon>Bacteria</taxon>
        <taxon>Pseudomonadati</taxon>
        <taxon>Pseudomonadota</taxon>
        <taxon>Alphaproteobacteria</taxon>
        <taxon>Caulobacterales</taxon>
        <taxon>Caulobacteraceae</taxon>
        <taxon>Brevundimonas</taxon>
    </lineage>
</organism>
<evidence type="ECO:0000313" key="2">
    <source>
        <dbReference type="EMBL" id="GAA0380347.1"/>
    </source>
</evidence>
<proteinExistence type="predicted"/>
<keyword evidence="3" id="KW-1185">Reference proteome</keyword>
<reference evidence="2 3" key="1">
    <citation type="journal article" date="2019" name="Int. J. Syst. Evol. Microbiol.">
        <title>The Global Catalogue of Microorganisms (GCM) 10K type strain sequencing project: providing services to taxonomists for standard genome sequencing and annotation.</title>
        <authorList>
            <consortium name="The Broad Institute Genomics Platform"/>
            <consortium name="The Broad Institute Genome Sequencing Center for Infectious Disease"/>
            <person name="Wu L."/>
            <person name="Ma J."/>
        </authorList>
    </citation>
    <scope>NUCLEOTIDE SEQUENCE [LARGE SCALE GENOMIC DNA]</scope>
    <source>
        <strain evidence="2 3">JCM 13476</strain>
    </source>
</reference>
<comment type="caution">
    <text evidence="2">The sequence shown here is derived from an EMBL/GenBank/DDBJ whole genome shotgun (WGS) entry which is preliminary data.</text>
</comment>
<dbReference type="InterPro" id="IPR000182">
    <property type="entry name" value="GNAT_dom"/>
</dbReference>
<dbReference type="EMBL" id="BAAAEJ010000003">
    <property type="protein sequence ID" value="GAA0380347.1"/>
    <property type="molecule type" value="Genomic_DNA"/>
</dbReference>
<dbReference type="SUPFAM" id="SSF55729">
    <property type="entry name" value="Acyl-CoA N-acyltransferases (Nat)"/>
    <property type="match status" value="1"/>
</dbReference>
<dbReference type="Proteomes" id="UP001500791">
    <property type="component" value="Unassembled WGS sequence"/>
</dbReference>
<dbReference type="InterPro" id="IPR013653">
    <property type="entry name" value="GCN5-like_dom"/>
</dbReference>
<dbReference type="PROSITE" id="PS51186">
    <property type="entry name" value="GNAT"/>
    <property type="match status" value="1"/>
</dbReference>
<name>A0ABN0Y2N4_9CAUL</name>
<gene>
    <name evidence="2" type="ORF">GCM10009093_04170</name>
</gene>
<evidence type="ECO:0000313" key="3">
    <source>
        <dbReference type="Proteomes" id="UP001500791"/>
    </source>
</evidence>
<protein>
    <submittedName>
        <fullName evidence="2">GNAT family N-acetyltransferase</fullName>
    </submittedName>
</protein>